<accession>A0ABW5TR54</accession>
<evidence type="ECO:0000256" key="2">
    <source>
        <dbReference type="SAM" id="Phobius"/>
    </source>
</evidence>
<keyword evidence="4" id="KW-1185">Reference proteome</keyword>
<keyword evidence="2" id="KW-0472">Membrane</keyword>
<dbReference type="Proteomes" id="UP001597546">
    <property type="component" value="Unassembled WGS sequence"/>
</dbReference>
<evidence type="ECO:0000313" key="3">
    <source>
        <dbReference type="EMBL" id="MFD2731000.1"/>
    </source>
</evidence>
<organism evidence="3 4">
    <name type="scientific">Pedobacter alpinus</name>
    <dbReference type="NCBI Taxonomy" id="1590643"/>
    <lineage>
        <taxon>Bacteria</taxon>
        <taxon>Pseudomonadati</taxon>
        <taxon>Bacteroidota</taxon>
        <taxon>Sphingobacteriia</taxon>
        <taxon>Sphingobacteriales</taxon>
        <taxon>Sphingobacteriaceae</taxon>
        <taxon>Pedobacter</taxon>
    </lineage>
</organism>
<dbReference type="RefSeq" id="WP_379100755.1">
    <property type="nucleotide sequence ID" value="NZ_JBHULV010000014.1"/>
</dbReference>
<proteinExistence type="predicted"/>
<name>A0ABW5TR54_9SPHI</name>
<sequence>MPCSTKPEYGTGDHNQLSRKQLDNQMKMICSILKLILVVGFVFYLTSCSNKSDAKQTSQKQTQDTAKGQKFEPNNNPYLELRNMALNATPEQLVIELPKDKTKIYGVVIDWGLEEGTATLVAFMRGDASLYLSSGGGIMGGVGRENVQKAVKNFIDKSETYLRKTTKTETTPQAEKNDVKFYFLTNNGKYVGQESMTNIENNTSGWLPLFEEGNNLITEIRKSTKDKNWE</sequence>
<dbReference type="EMBL" id="JBHULV010000014">
    <property type="protein sequence ID" value="MFD2731000.1"/>
    <property type="molecule type" value="Genomic_DNA"/>
</dbReference>
<gene>
    <name evidence="3" type="ORF">ACFSSE_04725</name>
</gene>
<reference evidence="4" key="1">
    <citation type="journal article" date="2019" name="Int. J. Syst. Evol. Microbiol.">
        <title>The Global Catalogue of Microorganisms (GCM) 10K type strain sequencing project: providing services to taxonomists for standard genome sequencing and annotation.</title>
        <authorList>
            <consortium name="The Broad Institute Genomics Platform"/>
            <consortium name="The Broad Institute Genome Sequencing Center for Infectious Disease"/>
            <person name="Wu L."/>
            <person name="Ma J."/>
        </authorList>
    </citation>
    <scope>NUCLEOTIDE SEQUENCE [LARGE SCALE GENOMIC DNA]</scope>
    <source>
        <strain evidence="4">KCTC 42456</strain>
    </source>
</reference>
<keyword evidence="2" id="KW-1133">Transmembrane helix</keyword>
<comment type="caution">
    <text evidence="3">The sequence shown here is derived from an EMBL/GenBank/DDBJ whole genome shotgun (WGS) entry which is preliminary data.</text>
</comment>
<feature type="region of interest" description="Disordered" evidence="1">
    <location>
        <begin position="54"/>
        <end position="74"/>
    </location>
</feature>
<evidence type="ECO:0000256" key="1">
    <source>
        <dbReference type="SAM" id="MobiDB-lite"/>
    </source>
</evidence>
<keyword evidence="2" id="KW-0812">Transmembrane</keyword>
<evidence type="ECO:0000313" key="4">
    <source>
        <dbReference type="Proteomes" id="UP001597546"/>
    </source>
</evidence>
<protein>
    <submittedName>
        <fullName evidence="3">Uncharacterized protein</fullName>
    </submittedName>
</protein>
<feature type="transmembrane region" description="Helical" evidence="2">
    <location>
        <begin position="28"/>
        <end position="46"/>
    </location>
</feature>